<organism evidence="1 2">
    <name type="scientific">Fusarium venenatum</name>
    <dbReference type="NCBI Taxonomy" id="56646"/>
    <lineage>
        <taxon>Eukaryota</taxon>
        <taxon>Fungi</taxon>
        <taxon>Dikarya</taxon>
        <taxon>Ascomycota</taxon>
        <taxon>Pezizomycotina</taxon>
        <taxon>Sordariomycetes</taxon>
        <taxon>Hypocreomycetidae</taxon>
        <taxon>Hypocreales</taxon>
        <taxon>Nectriaceae</taxon>
        <taxon>Fusarium</taxon>
    </lineage>
</organism>
<proteinExistence type="predicted"/>
<protein>
    <recommendedName>
        <fullName evidence="3">Heterokaryon incompatibility domain-containing protein</fullName>
    </recommendedName>
</protein>
<dbReference type="STRING" id="56646.A0A2L2TKR1"/>
<dbReference type="AlphaFoldDB" id="A0A2L2TKR1"/>
<dbReference type="PANTHER" id="PTHR24148">
    <property type="entry name" value="ANKYRIN REPEAT DOMAIN-CONTAINING PROTEIN 39 HOMOLOG-RELATED"/>
    <property type="match status" value="1"/>
</dbReference>
<evidence type="ECO:0000313" key="2">
    <source>
        <dbReference type="Proteomes" id="UP000245910"/>
    </source>
</evidence>
<dbReference type="PANTHER" id="PTHR24148:SF64">
    <property type="entry name" value="HETEROKARYON INCOMPATIBILITY DOMAIN-CONTAINING PROTEIN"/>
    <property type="match status" value="1"/>
</dbReference>
<evidence type="ECO:0000313" key="1">
    <source>
        <dbReference type="EMBL" id="CEI41716.1"/>
    </source>
</evidence>
<accession>A0A2L2TKR1</accession>
<reference evidence="2" key="1">
    <citation type="submission" date="2014-10" db="EMBL/GenBank/DDBJ databases">
        <authorList>
            <person name="King R."/>
        </authorList>
    </citation>
    <scope>NUCLEOTIDE SEQUENCE [LARGE SCALE GENOMIC DNA]</scope>
    <source>
        <strain evidence="2">A3/5</strain>
    </source>
</reference>
<dbReference type="InterPro" id="IPR052895">
    <property type="entry name" value="HetReg/Transcr_Mod"/>
</dbReference>
<keyword evidence="2" id="KW-1185">Reference proteome</keyword>
<sequence length="257" mass="29317">MRWASEQFKYLAFEPNYHGYNMVFKKSSDKPFEQLLALDWHKRLWMYQEIVLADENTCIIKLGNEEMSKHGFAKGLYLAAVARCPPPGVLDVSIFISNVNLILPKFMSSFFDYRANSDDSYIDFMSFTKHYECSDVRDKVFAIQGFVEPDVAQSLKPDYTKSAKEIFTSICLDHIKRIKDIEFLNQYNAAGSPSWVADLERPTSWATSDDHVTAHSLPSAYLVEPSILEVAGIEGSELFNDPVPLAGKPHEETETEY</sequence>
<evidence type="ECO:0008006" key="3">
    <source>
        <dbReference type="Google" id="ProtNLM"/>
    </source>
</evidence>
<dbReference type="Proteomes" id="UP000245910">
    <property type="component" value="Chromosome IIII"/>
</dbReference>
<name>A0A2L2TKR1_9HYPO</name>
<dbReference type="EMBL" id="LN649232">
    <property type="protein sequence ID" value="CEI41716.1"/>
    <property type="molecule type" value="Genomic_DNA"/>
</dbReference>